<accession>A0A212J083</accession>
<dbReference type="Pfam" id="PF01458">
    <property type="entry name" value="SUFBD_core"/>
    <property type="match status" value="1"/>
</dbReference>
<dbReference type="GO" id="GO:0016226">
    <property type="term" value="P:iron-sulfur cluster assembly"/>
    <property type="evidence" value="ECO:0007669"/>
    <property type="project" value="InterPro"/>
</dbReference>
<dbReference type="AlphaFoldDB" id="A0A212J083"/>
<feature type="domain" description="SUF system FeS cluster assembly SufBD core" evidence="2">
    <location>
        <begin position="180"/>
        <end position="407"/>
    </location>
</feature>
<feature type="domain" description="SUF system FeS cluster assembly SufBD N-terminal" evidence="3">
    <location>
        <begin position="2"/>
        <end position="171"/>
    </location>
</feature>
<dbReference type="InterPro" id="IPR037284">
    <property type="entry name" value="SUF_FeS_clus_asmbl_SufBD_sf"/>
</dbReference>
<organism evidence="4">
    <name type="scientific">uncultured Dysgonomonas sp</name>
    <dbReference type="NCBI Taxonomy" id="206096"/>
    <lineage>
        <taxon>Bacteria</taxon>
        <taxon>Pseudomonadati</taxon>
        <taxon>Bacteroidota</taxon>
        <taxon>Bacteroidia</taxon>
        <taxon>Bacteroidales</taxon>
        <taxon>Dysgonomonadaceae</taxon>
        <taxon>Dysgonomonas</taxon>
        <taxon>environmental samples</taxon>
    </lineage>
</organism>
<name>A0A212J083_9BACT</name>
<protein>
    <recommendedName>
        <fullName evidence="5">FeS assembly protein SufD</fullName>
    </recommendedName>
</protein>
<evidence type="ECO:0000313" key="4">
    <source>
        <dbReference type="EMBL" id="SBV92595.1"/>
    </source>
</evidence>
<dbReference type="Pfam" id="PF19295">
    <property type="entry name" value="SufBD_N"/>
    <property type="match status" value="1"/>
</dbReference>
<dbReference type="InterPro" id="IPR045595">
    <property type="entry name" value="SufBD_N"/>
</dbReference>
<comment type="similarity">
    <text evidence="1">Belongs to the iron-sulfur cluster assembly SufBD family.</text>
</comment>
<gene>
    <name evidence="4" type="ORF">KL86DYS2_10390</name>
</gene>
<dbReference type="PANTHER" id="PTHR43575:SF1">
    <property type="entry name" value="PROTEIN ABCI7, CHLOROPLASTIC"/>
    <property type="match status" value="1"/>
</dbReference>
<dbReference type="PANTHER" id="PTHR43575">
    <property type="entry name" value="PROTEIN ABCI7, CHLOROPLASTIC"/>
    <property type="match status" value="1"/>
</dbReference>
<dbReference type="InterPro" id="IPR011542">
    <property type="entry name" value="SUF_FeS_clus_asmbl_SufD"/>
</dbReference>
<dbReference type="RefSeq" id="WP_296946609.1">
    <property type="nucleotide sequence ID" value="NZ_LT599021.1"/>
</dbReference>
<dbReference type="InterPro" id="IPR055346">
    <property type="entry name" value="Fe-S_cluster_assembly_SufBD"/>
</dbReference>
<dbReference type="EMBL" id="FLUL01000001">
    <property type="protein sequence ID" value="SBV92595.1"/>
    <property type="molecule type" value="Genomic_DNA"/>
</dbReference>
<reference evidence="4" key="1">
    <citation type="submission" date="2016-04" db="EMBL/GenBank/DDBJ databases">
        <authorList>
            <person name="Evans L.H."/>
            <person name="Alamgir A."/>
            <person name="Owens N."/>
            <person name="Weber N.D."/>
            <person name="Virtaneva K."/>
            <person name="Barbian K."/>
            <person name="Babar A."/>
            <person name="Rosenke K."/>
        </authorList>
    </citation>
    <scope>NUCLEOTIDE SEQUENCE</scope>
    <source>
        <strain evidence="4">86-2</strain>
    </source>
</reference>
<proteinExistence type="inferred from homology"/>
<dbReference type="SUPFAM" id="SSF101960">
    <property type="entry name" value="Stabilizer of iron transporter SufD"/>
    <property type="match status" value="1"/>
</dbReference>
<dbReference type="NCBIfam" id="TIGR01981">
    <property type="entry name" value="sufD"/>
    <property type="match status" value="1"/>
</dbReference>
<evidence type="ECO:0000256" key="1">
    <source>
        <dbReference type="ARBA" id="ARBA00043967"/>
    </source>
</evidence>
<dbReference type="InterPro" id="IPR000825">
    <property type="entry name" value="SUF_FeS_clus_asmbl_SufBD_core"/>
</dbReference>
<evidence type="ECO:0000259" key="3">
    <source>
        <dbReference type="Pfam" id="PF19295"/>
    </source>
</evidence>
<sequence length="446" mass="50834">MIENQYIDIFTQYRDKIDAKSLSGMNSLRDKALNIFKEHGFPTKKMEDYLYLDVAAEFLPDFALNINRLPFTGNPYVAFRCEIPNLTTNLYFVLNDIFHEEHKPKVNYPSGVFVGSFKHFAEEKPEVFSKYYGQIAEMDKNGIVAFNTMFGQDGFVIYVPKGVVVEEPIQLINILKSEFNSLVNRRILIIAEDDAQVKLLICDHTVDESQFLATQVTEIFAGRNALVDYYDLEENSDKVTRLTNTFVHQLEASNVLINNMTFNTGVSRNNYNVKLSGQHAEAYVCGMVIADKHQYVDNFAFLDHLVPHCTSTQLFKYVLQDEATGAFCGRIRVEKDAQKTLAYQSNNNLCISPNAHMYSKPQLEIYADDVKCSHGLTTGQLDEEALFYLRSRGLSKESARLMLMQAFAAGVLEHVRIDRLKERLLDLVEKRFKGESARCGNCAVCK</sequence>
<evidence type="ECO:0008006" key="5">
    <source>
        <dbReference type="Google" id="ProtNLM"/>
    </source>
</evidence>
<evidence type="ECO:0000259" key="2">
    <source>
        <dbReference type="Pfam" id="PF01458"/>
    </source>
</evidence>